<dbReference type="GO" id="GO:0046872">
    <property type="term" value="F:metal ion binding"/>
    <property type="evidence" value="ECO:0007669"/>
    <property type="project" value="UniProtKB-KW"/>
</dbReference>
<dbReference type="Pfam" id="PF04828">
    <property type="entry name" value="GFA"/>
    <property type="match status" value="1"/>
</dbReference>
<gene>
    <name evidence="5" type="ORF">EJ02DRAFT_402146</name>
</gene>
<dbReference type="InterPro" id="IPR006913">
    <property type="entry name" value="CENP-V/GFA"/>
</dbReference>
<name>A0A6A5SPR8_9PLEO</name>
<dbReference type="Gene3D" id="2.170.150.70">
    <property type="match status" value="1"/>
</dbReference>
<dbReference type="Proteomes" id="UP000800038">
    <property type="component" value="Unassembled WGS sequence"/>
</dbReference>
<dbReference type="PROSITE" id="PS51891">
    <property type="entry name" value="CENP_V_GFA"/>
    <property type="match status" value="1"/>
</dbReference>
<sequence>MSEAKQPDVALPTAPSADAPTEMYNASCHCGAFVYSILASPPLNDPATQVMECNCSICSRNGYLFIYVPNTRVTFQKGSIQDFRSYSFGSRKMGHYFCGTCGASCMARSTDPTFFAGLTCVNVRMLENVDVKTLKLKFADGKSYTPPDAAAAAAA</sequence>
<evidence type="ECO:0000313" key="6">
    <source>
        <dbReference type="Proteomes" id="UP000800038"/>
    </source>
</evidence>
<dbReference type="AlphaFoldDB" id="A0A6A5SPR8"/>
<dbReference type="GO" id="GO:0016846">
    <property type="term" value="F:carbon-sulfur lyase activity"/>
    <property type="evidence" value="ECO:0007669"/>
    <property type="project" value="InterPro"/>
</dbReference>
<reference evidence="5" key="1">
    <citation type="journal article" date="2020" name="Stud. Mycol.">
        <title>101 Dothideomycetes genomes: a test case for predicting lifestyles and emergence of pathogens.</title>
        <authorList>
            <person name="Haridas S."/>
            <person name="Albert R."/>
            <person name="Binder M."/>
            <person name="Bloem J."/>
            <person name="Labutti K."/>
            <person name="Salamov A."/>
            <person name="Andreopoulos B."/>
            <person name="Baker S."/>
            <person name="Barry K."/>
            <person name="Bills G."/>
            <person name="Bluhm B."/>
            <person name="Cannon C."/>
            <person name="Castanera R."/>
            <person name="Culley D."/>
            <person name="Daum C."/>
            <person name="Ezra D."/>
            <person name="Gonzalez J."/>
            <person name="Henrissat B."/>
            <person name="Kuo A."/>
            <person name="Liang C."/>
            <person name="Lipzen A."/>
            <person name="Lutzoni F."/>
            <person name="Magnuson J."/>
            <person name="Mondo S."/>
            <person name="Nolan M."/>
            <person name="Ohm R."/>
            <person name="Pangilinan J."/>
            <person name="Park H.-J."/>
            <person name="Ramirez L."/>
            <person name="Alfaro M."/>
            <person name="Sun H."/>
            <person name="Tritt A."/>
            <person name="Yoshinaga Y."/>
            <person name="Zwiers L.-H."/>
            <person name="Turgeon B."/>
            <person name="Goodwin S."/>
            <person name="Spatafora J."/>
            <person name="Crous P."/>
            <person name="Grigoriev I."/>
        </authorList>
    </citation>
    <scope>NUCLEOTIDE SEQUENCE</scope>
    <source>
        <strain evidence="5">CBS 161.51</strain>
    </source>
</reference>
<proteinExistence type="inferred from homology"/>
<keyword evidence="3" id="KW-0862">Zinc</keyword>
<dbReference type="PANTHER" id="PTHR28620:SF1">
    <property type="entry name" value="CENP-V_GFA DOMAIN-CONTAINING PROTEIN"/>
    <property type="match status" value="1"/>
</dbReference>
<evidence type="ECO:0000313" key="5">
    <source>
        <dbReference type="EMBL" id="KAF1942601.1"/>
    </source>
</evidence>
<protein>
    <recommendedName>
        <fullName evidence="4">CENP-V/GFA domain-containing protein</fullName>
    </recommendedName>
</protein>
<evidence type="ECO:0000256" key="2">
    <source>
        <dbReference type="ARBA" id="ARBA00022723"/>
    </source>
</evidence>
<evidence type="ECO:0000256" key="3">
    <source>
        <dbReference type="ARBA" id="ARBA00022833"/>
    </source>
</evidence>
<evidence type="ECO:0000256" key="1">
    <source>
        <dbReference type="ARBA" id="ARBA00005495"/>
    </source>
</evidence>
<dbReference type="InterPro" id="IPR052355">
    <property type="entry name" value="CENP-V-like"/>
</dbReference>
<keyword evidence="2" id="KW-0479">Metal-binding</keyword>
<dbReference type="EMBL" id="ML976033">
    <property type="protein sequence ID" value="KAF1942601.1"/>
    <property type="molecule type" value="Genomic_DNA"/>
</dbReference>
<accession>A0A6A5SPR8</accession>
<evidence type="ECO:0000259" key="4">
    <source>
        <dbReference type="PROSITE" id="PS51891"/>
    </source>
</evidence>
<organism evidence="5 6">
    <name type="scientific">Clathrospora elynae</name>
    <dbReference type="NCBI Taxonomy" id="706981"/>
    <lineage>
        <taxon>Eukaryota</taxon>
        <taxon>Fungi</taxon>
        <taxon>Dikarya</taxon>
        <taxon>Ascomycota</taxon>
        <taxon>Pezizomycotina</taxon>
        <taxon>Dothideomycetes</taxon>
        <taxon>Pleosporomycetidae</taxon>
        <taxon>Pleosporales</taxon>
        <taxon>Diademaceae</taxon>
        <taxon>Clathrospora</taxon>
    </lineage>
</organism>
<feature type="domain" description="CENP-V/GFA" evidence="4">
    <location>
        <begin position="24"/>
        <end position="145"/>
    </location>
</feature>
<comment type="similarity">
    <text evidence="1">Belongs to the Gfa family.</text>
</comment>
<dbReference type="SUPFAM" id="SSF51316">
    <property type="entry name" value="Mss4-like"/>
    <property type="match status" value="1"/>
</dbReference>
<keyword evidence="6" id="KW-1185">Reference proteome</keyword>
<dbReference type="OrthoDB" id="2993351at2759"/>
<dbReference type="PANTHER" id="PTHR28620">
    <property type="entry name" value="CENTROMERE PROTEIN V"/>
    <property type="match status" value="1"/>
</dbReference>
<dbReference type="InterPro" id="IPR011057">
    <property type="entry name" value="Mss4-like_sf"/>
</dbReference>